<feature type="domain" description="Gram-positive cocci surface proteins LPxTG" evidence="8">
    <location>
        <begin position="843"/>
        <end position="876"/>
    </location>
</feature>
<keyword evidence="2" id="KW-0964">Secreted</keyword>
<feature type="compositionally biased region" description="Pro residues" evidence="5">
    <location>
        <begin position="249"/>
        <end position="264"/>
    </location>
</feature>
<feature type="region of interest" description="Disordered" evidence="5">
    <location>
        <begin position="540"/>
        <end position="596"/>
    </location>
</feature>
<keyword evidence="6" id="KW-0812">Transmembrane</keyword>
<dbReference type="InterPro" id="IPR022435">
    <property type="entry name" value="Surface-anchored_actinobac"/>
</dbReference>
<feature type="region of interest" description="Disordered" evidence="5">
    <location>
        <begin position="243"/>
        <end position="333"/>
    </location>
</feature>
<evidence type="ECO:0000313" key="9">
    <source>
        <dbReference type="EMBL" id="MBI9113633.1"/>
    </source>
</evidence>
<keyword evidence="1" id="KW-0134">Cell wall</keyword>
<dbReference type="InterPro" id="IPR019931">
    <property type="entry name" value="LPXTG_anchor"/>
</dbReference>
<gene>
    <name evidence="9" type="ORF">JAV76_01240</name>
</gene>
<evidence type="ECO:0000313" key="10">
    <source>
        <dbReference type="Proteomes" id="UP000602087"/>
    </source>
</evidence>
<evidence type="ECO:0000256" key="7">
    <source>
        <dbReference type="SAM" id="SignalP"/>
    </source>
</evidence>
<feature type="signal peptide" evidence="7">
    <location>
        <begin position="1"/>
        <end position="32"/>
    </location>
</feature>
<dbReference type="NCBIfam" id="TIGR03773">
    <property type="entry name" value="anch_rpt_wall"/>
    <property type="match status" value="1"/>
</dbReference>
<dbReference type="NCBIfam" id="TIGR03769">
    <property type="entry name" value="P_ac_wall_RPT"/>
    <property type="match status" value="2"/>
</dbReference>
<dbReference type="PROSITE" id="PS50847">
    <property type="entry name" value="GRAM_POS_ANCHORING"/>
    <property type="match status" value="1"/>
</dbReference>
<keyword evidence="10" id="KW-1185">Reference proteome</keyword>
<dbReference type="NCBIfam" id="NF038134">
    <property type="entry name" value="choice_anch_M"/>
    <property type="match status" value="3"/>
</dbReference>
<feature type="compositionally biased region" description="Gly residues" evidence="5">
    <location>
        <begin position="575"/>
        <end position="595"/>
    </location>
</feature>
<dbReference type="PRINTS" id="PR01217">
    <property type="entry name" value="PRICHEXTENSN"/>
</dbReference>
<sequence length="876" mass="88536">MTAALPALRHAALVVVLAMLGALAPPLLQAHAATTTDREVVLSSGHVDAFDTTFDAASGTLVLGMRDDTRLHADGPVHRDPHTVTLAVEDERAKAQLPPAAGPWSFLGAYGGTDAWLLSQSGTDQAYVPWAGWSTERLLTSLEGTGIVPAPGSPVSLDVQVAGPGDVLTFQNDAFGNPTNRYVDTTTSAGGTIPVAANAHVHTNWVFTAEGDYELLVTPSLTTADGTVVSGSTASYHVRVGARSVVEPEPTPEPTVDPAPADPAPEPEPEPTVEPTPEPTDATPTDPTPAPTDPEPTPAPSDPAPTDPTPSPVPTDPAPTDPAPTDPAPTDPAERLVLDRGHVDAFDTRYDAEAGRLVLAVKDGTGIHDAQARLRAPEDVTIAYLDERGRQTLPAATGAWAFLGEHGGATAWLGSQTGEDQTYLPWVGWSTESLLPSLAGTGIVPAAGTPVSLDVTVSGPGDLFTYQTDSFGQPVNRYIDTATSSGGTIPVTANAHVHTSWVFTAEGDYTLDVVPSLRTTDGRTLRGEAASYLVQVGEGQGAVPPPVGGTPTAPAAPAPTAPVPPAGSDTPDPGAPGGSGGTGGPSGSGGSGGGAKAAPVCVATVVPGKAPAATAASSAPALDGVSDGHFDLGSVVEGGELVAQVKDDRSQPATWVDPASVTYRLGDDAERAVPEDPAFSFLGSAGATIWSVGQVQEAGVPWLGLNTQHPSLLDAAESPVTYTLGSVDGPGDLAVYATGNFGGVGTRYLGTVDGFPRSMDLPLNQHMHATWAFTAAGTYTVNLTQSVTLSGGREVSAPVSLTFSVGDAAATKAPAAPKATVVGRTASGADCELTAAQRARAGLATTGGDAGGLVTLAGLLVALGVGGVLVARRRTA</sequence>
<dbReference type="InterPro" id="IPR022395">
    <property type="entry name" value="CHP03773_ABC_transptr-like"/>
</dbReference>
<name>A0A934I953_9MICO</name>
<evidence type="ECO:0000256" key="2">
    <source>
        <dbReference type="ARBA" id="ARBA00022525"/>
    </source>
</evidence>
<feature type="transmembrane region" description="Helical" evidence="6">
    <location>
        <begin position="850"/>
        <end position="871"/>
    </location>
</feature>
<dbReference type="AlphaFoldDB" id="A0A934I953"/>
<organism evidence="9 10">
    <name type="scientific">Sanguibacter suaedae</name>
    <dbReference type="NCBI Taxonomy" id="2795737"/>
    <lineage>
        <taxon>Bacteria</taxon>
        <taxon>Bacillati</taxon>
        <taxon>Actinomycetota</taxon>
        <taxon>Actinomycetes</taxon>
        <taxon>Micrococcales</taxon>
        <taxon>Sanguibacteraceae</taxon>
        <taxon>Sanguibacter</taxon>
    </lineage>
</organism>
<feature type="compositionally biased region" description="Pro residues" evidence="5">
    <location>
        <begin position="286"/>
        <end position="330"/>
    </location>
</feature>
<keyword evidence="4" id="KW-0572">Peptidoglycan-anchor</keyword>
<dbReference type="RefSeq" id="WP_198732191.1">
    <property type="nucleotide sequence ID" value="NZ_JAEINH010000001.1"/>
</dbReference>
<dbReference type="EMBL" id="JAEINH010000001">
    <property type="protein sequence ID" value="MBI9113633.1"/>
    <property type="molecule type" value="Genomic_DNA"/>
</dbReference>
<keyword evidence="3 7" id="KW-0732">Signal</keyword>
<proteinExistence type="predicted"/>
<feature type="chain" id="PRO_5038095744" evidence="7">
    <location>
        <begin position="33"/>
        <end position="876"/>
    </location>
</feature>
<comment type="caution">
    <text evidence="9">The sequence shown here is derived from an EMBL/GenBank/DDBJ whole genome shotgun (WGS) entry which is preliminary data.</text>
</comment>
<keyword evidence="6" id="KW-1133">Transmembrane helix</keyword>
<reference evidence="9" key="1">
    <citation type="submission" date="2020-12" db="EMBL/GenBank/DDBJ databases">
        <title>Sanguibacter suaedae sp. nov., isolated from Suaeda aralocaspica.</title>
        <authorList>
            <person name="Ma Q."/>
        </authorList>
    </citation>
    <scope>NUCLEOTIDE SEQUENCE</scope>
    <source>
        <strain evidence="9">YZGR15</strain>
    </source>
</reference>
<keyword evidence="6" id="KW-0472">Membrane</keyword>
<evidence type="ECO:0000256" key="5">
    <source>
        <dbReference type="SAM" id="MobiDB-lite"/>
    </source>
</evidence>
<evidence type="ECO:0000256" key="1">
    <source>
        <dbReference type="ARBA" id="ARBA00022512"/>
    </source>
</evidence>
<feature type="compositionally biased region" description="Pro residues" evidence="5">
    <location>
        <begin position="543"/>
        <end position="565"/>
    </location>
</feature>
<evidence type="ECO:0000256" key="3">
    <source>
        <dbReference type="ARBA" id="ARBA00022729"/>
    </source>
</evidence>
<evidence type="ECO:0000259" key="8">
    <source>
        <dbReference type="PROSITE" id="PS50847"/>
    </source>
</evidence>
<dbReference type="Proteomes" id="UP000602087">
    <property type="component" value="Unassembled WGS sequence"/>
</dbReference>
<evidence type="ECO:0000256" key="4">
    <source>
        <dbReference type="ARBA" id="ARBA00023088"/>
    </source>
</evidence>
<protein>
    <submittedName>
        <fullName evidence="9">TIGR03773 family transporter-associated surface protein</fullName>
    </submittedName>
</protein>
<accession>A0A934I953</accession>
<evidence type="ECO:0000256" key="6">
    <source>
        <dbReference type="SAM" id="Phobius"/>
    </source>
</evidence>